<name>A0A7K3VW48_9ACTN</name>
<dbReference type="RefSeq" id="WP_163480069.1">
    <property type="nucleotide sequence ID" value="NZ_JAAGWF010000004.1"/>
</dbReference>
<dbReference type="InterPro" id="IPR037401">
    <property type="entry name" value="SnoaL-like"/>
</dbReference>
<protein>
    <submittedName>
        <fullName evidence="2">Nuclear transport factor 2 family protein</fullName>
    </submittedName>
</protein>
<evidence type="ECO:0000313" key="2">
    <source>
        <dbReference type="EMBL" id="NEK56871.1"/>
    </source>
</evidence>
<feature type="domain" description="SnoaL-like" evidence="1">
    <location>
        <begin position="15"/>
        <end position="137"/>
    </location>
</feature>
<comment type="caution">
    <text evidence="2">The sequence shown here is derived from an EMBL/GenBank/DDBJ whole genome shotgun (WGS) entry which is preliminary data.</text>
</comment>
<evidence type="ECO:0000313" key="3">
    <source>
        <dbReference type="Proteomes" id="UP000470246"/>
    </source>
</evidence>
<dbReference type="CDD" id="cd00531">
    <property type="entry name" value="NTF2_like"/>
    <property type="match status" value="1"/>
</dbReference>
<evidence type="ECO:0000259" key="1">
    <source>
        <dbReference type="Pfam" id="PF13577"/>
    </source>
</evidence>
<dbReference type="AlphaFoldDB" id="A0A7K3VW48"/>
<dbReference type="InterPro" id="IPR032710">
    <property type="entry name" value="NTF2-like_dom_sf"/>
</dbReference>
<dbReference type="EMBL" id="JAAGWF010000004">
    <property type="protein sequence ID" value="NEK56871.1"/>
    <property type="molecule type" value="Genomic_DNA"/>
</dbReference>
<dbReference type="SUPFAM" id="SSF54427">
    <property type="entry name" value="NTF2-like"/>
    <property type="match status" value="1"/>
</dbReference>
<reference evidence="2 3" key="1">
    <citation type="submission" date="2020-02" db="EMBL/GenBank/DDBJ databases">
        <title>Geodermatophilus sabuli CPCC 205279 I12A-02694.</title>
        <authorList>
            <person name="Jiang Z."/>
        </authorList>
    </citation>
    <scope>NUCLEOTIDE SEQUENCE [LARGE SCALE GENOMIC DNA]</scope>
    <source>
        <strain evidence="2 3">I12A-02694</strain>
    </source>
</reference>
<organism evidence="2 3">
    <name type="scientific">Geodermatophilus sabuli</name>
    <dbReference type="NCBI Taxonomy" id="1564158"/>
    <lineage>
        <taxon>Bacteria</taxon>
        <taxon>Bacillati</taxon>
        <taxon>Actinomycetota</taxon>
        <taxon>Actinomycetes</taxon>
        <taxon>Geodermatophilales</taxon>
        <taxon>Geodermatophilaceae</taxon>
        <taxon>Geodermatophilus</taxon>
    </lineage>
</organism>
<dbReference type="Proteomes" id="UP000470246">
    <property type="component" value="Unassembled WGS sequence"/>
</dbReference>
<dbReference type="Gene3D" id="3.10.450.50">
    <property type="match status" value="1"/>
</dbReference>
<sequence length="156" mass="17617">MSDVDTTTLAARLDRIESRTAIAELVAGYCEGVDRQNLDLFMSLWHDDASYLIPGGRGDFVGIERIRESQEVIAKAWKQTYHWTTNLVVGFESEDRAVGRSDVYAMCEQHEGLVCLVGGTYNDVFERRAGVWKIAERVVNRWFVSAPTDIPLLSPF</sequence>
<gene>
    <name evidence="2" type="ORF">GCU56_03165</name>
</gene>
<proteinExistence type="predicted"/>
<keyword evidence="3" id="KW-1185">Reference proteome</keyword>
<accession>A0A7K3VW48</accession>
<dbReference type="Pfam" id="PF13577">
    <property type="entry name" value="SnoaL_4"/>
    <property type="match status" value="1"/>
</dbReference>